<reference evidence="3 4" key="1">
    <citation type="submission" date="2019-10" db="EMBL/GenBank/DDBJ databases">
        <title>Extracellular Electron Transfer in a Candidatus Methanoperedens spp. Enrichment Culture.</title>
        <authorList>
            <person name="Berger S."/>
            <person name="Rangel Shaw D."/>
            <person name="Berben T."/>
            <person name="In 'T Zandt M."/>
            <person name="Frank J."/>
            <person name="Reimann J."/>
            <person name="Jetten M.S.M."/>
            <person name="Welte C.U."/>
        </authorList>
    </citation>
    <scope>NUCLEOTIDE SEQUENCE [LARGE SCALE GENOMIC DNA]</scope>
    <source>
        <strain evidence="3">SB12</strain>
    </source>
</reference>
<dbReference type="RefSeq" id="WP_002773141.1">
    <property type="nucleotide sequence ID" value="NZ_JQDG01000028.1"/>
</dbReference>
<dbReference type="OrthoDB" id="5340030at2"/>
<comment type="caution">
    <text evidence="3">The sequence shown here is derived from an EMBL/GenBank/DDBJ whole genome shotgun (WGS) entry which is preliminary data.</text>
</comment>
<feature type="domain" description="Inner membrane protein YgaP-like transmembrane" evidence="2">
    <location>
        <begin position="3"/>
        <end position="62"/>
    </location>
</feature>
<keyword evidence="1" id="KW-1133">Transmembrane helix</keyword>
<keyword evidence="1" id="KW-0472">Membrane</keyword>
<keyword evidence="1" id="KW-0812">Transmembrane</keyword>
<dbReference type="AlphaFoldDB" id="A0A833H1X9"/>
<gene>
    <name evidence="3" type="ORF">F9K24_08635</name>
</gene>
<feature type="transmembrane region" description="Helical" evidence="1">
    <location>
        <begin position="20"/>
        <end position="45"/>
    </location>
</feature>
<evidence type="ECO:0000313" key="3">
    <source>
        <dbReference type="EMBL" id="KAB2932922.1"/>
    </source>
</evidence>
<dbReference type="Pfam" id="PF11127">
    <property type="entry name" value="YgaP-like_TM"/>
    <property type="match status" value="1"/>
</dbReference>
<dbReference type="EMBL" id="WBUI01000007">
    <property type="protein sequence ID" value="KAB2932922.1"/>
    <property type="molecule type" value="Genomic_DNA"/>
</dbReference>
<evidence type="ECO:0000259" key="2">
    <source>
        <dbReference type="Pfam" id="PF11127"/>
    </source>
</evidence>
<evidence type="ECO:0000313" key="4">
    <source>
        <dbReference type="Proteomes" id="UP000460298"/>
    </source>
</evidence>
<dbReference type="InterPro" id="IPR021309">
    <property type="entry name" value="YgaP-like_TM"/>
</dbReference>
<protein>
    <submittedName>
        <fullName evidence="3">DUF2892 domain-containing protein</fullName>
    </submittedName>
</protein>
<proteinExistence type="predicted"/>
<organism evidence="3 4">
    <name type="scientific">Leptonema illini</name>
    <dbReference type="NCBI Taxonomy" id="183"/>
    <lineage>
        <taxon>Bacteria</taxon>
        <taxon>Pseudomonadati</taxon>
        <taxon>Spirochaetota</taxon>
        <taxon>Spirochaetia</taxon>
        <taxon>Leptospirales</taxon>
        <taxon>Leptospiraceae</taxon>
        <taxon>Leptonema</taxon>
    </lineage>
</organism>
<dbReference type="Gene3D" id="6.10.140.1340">
    <property type="match status" value="1"/>
</dbReference>
<accession>A0A833H1X9</accession>
<sequence>MCIERVHRIMMASVISIGAYLLYTGSVIGLAILGFVVFMLLLWAFTNFCPSVFMLGRFLKPCWKE</sequence>
<dbReference type="Proteomes" id="UP000460298">
    <property type="component" value="Unassembled WGS sequence"/>
</dbReference>
<name>A0A833H1X9_9LEPT</name>
<evidence type="ECO:0000256" key="1">
    <source>
        <dbReference type="SAM" id="Phobius"/>
    </source>
</evidence>